<accession>A0A926D9X0</accession>
<evidence type="ECO:0000256" key="2">
    <source>
        <dbReference type="ARBA" id="ARBA00022801"/>
    </source>
</evidence>
<dbReference type="Gene3D" id="3.40.50.1820">
    <property type="entry name" value="alpha/beta hydrolase"/>
    <property type="match status" value="1"/>
</dbReference>
<dbReference type="SUPFAM" id="SSF53474">
    <property type="entry name" value="alpha/beta-Hydrolases"/>
    <property type="match status" value="1"/>
</dbReference>
<evidence type="ECO:0000259" key="3">
    <source>
        <dbReference type="Pfam" id="PF07859"/>
    </source>
</evidence>
<dbReference type="InterPro" id="IPR029058">
    <property type="entry name" value="AB_hydrolase_fold"/>
</dbReference>
<sequence>MPSMISVMLREQLRLLKPLLSKLSISSDRAVQDKIGDMGARVLSAKLESAPVAFPNFEAEMITPHGHPEKGVILYLHGGGYTAGSLKYAHGFGSVLANRTNLCVLCAAYRLAPENPYPAALEDAYAAYRYLLEHGYPESEIFFVGESAGGGLIFCLAQYLKSRGEALPAKIVGISPWADLRMVSESCTENEKTDPVLTKEQLSHYAALYAGEKLTDPCVSPVCGDFTGFPPALLFAGGDEILLDDSILLKSKYEEAGASCELVIEEGLWHVYVLFAVPEAQAALEKIDQFLKVEKDGETKQALDEA</sequence>
<gene>
    <name evidence="4" type="ORF">IAG03_03430</name>
</gene>
<dbReference type="AlphaFoldDB" id="A0A926D9X0"/>
<comment type="similarity">
    <text evidence="1">Belongs to the 'GDXG' lipolytic enzyme family.</text>
</comment>
<dbReference type="Proteomes" id="UP000651482">
    <property type="component" value="Unassembled WGS sequence"/>
</dbReference>
<dbReference type="PANTHER" id="PTHR48081">
    <property type="entry name" value="AB HYDROLASE SUPERFAMILY PROTEIN C4A8.06C"/>
    <property type="match status" value="1"/>
</dbReference>
<keyword evidence="2 4" id="KW-0378">Hydrolase</keyword>
<name>A0A926D9X0_9FIRM</name>
<protein>
    <submittedName>
        <fullName evidence="4">Alpha/beta hydrolase</fullName>
    </submittedName>
</protein>
<feature type="domain" description="Alpha/beta hydrolase fold-3" evidence="3">
    <location>
        <begin position="73"/>
        <end position="273"/>
    </location>
</feature>
<dbReference type="PANTHER" id="PTHR48081:SF8">
    <property type="entry name" value="ALPHA_BETA HYDROLASE FOLD-3 DOMAIN-CONTAINING PROTEIN-RELATED"/>
    <property type="match status" value="1"/>
</dbReference>
<dbReference type="InterPro" id="IPR013094">
    <property type="entry name" value="AB_hydrolase_3"/>
</dbReference>
<dbReference type="PROSITE" id="PS01173">
    <property type="entry name" value="LIPASE_GDXG_HIS"/>
    <property type="match status" value="1"/>
</dbReference>
<dbReference type="InterPro" id="IPR002168">
    <property type="entry name" value="Lipase_GDXG_HIS_AS"/>
</dbReference>
<organism evidence="4 5">
    <name type="scientific">Yeguia hominis</name>
    <dbReference type="NCBI Taxonomy" id="2763662"/>
    <lineage>
        <taxon>Bacteria</taxon>
        <taxon>Bacillati</taxon>
        <taxon>Bacillota</taxon>
        <taxon>Clostridia</taxon>
        <taxon>Eubacteriales</taxon>
        <taxon>Yeguiaceae</taxon>
        <taxon>Yeguia</taxon>
    </lineage>
</organism>
<evidence type="ECO:0000313" key="4">
    <source>
        <dbReference type="EMBL" id="MBC8533070.1"/>
    </source>
</evidence>
<keyword evidence="5" id="KW-1185">Reference proteome</keyword>
<proteinExistence type="inferred from homology"/>
<evidence type="ECO:0000313" key="5">
    <source>
        <dbReference type="Proteomes" id="UP000651482"/>
    </source>
</evidence>
<dbReference type="InterPro" id="IPR050300">
    <property type="entry name" value="GDXG_lipolytic_enzyme"/>
</dbReference>
<dbReference type="GO" id="GO:0016787">
    <property type="term" value="F:hydrolase activity"/>
    <property type="evidence" value="ECO:0007669"/>
    <property type="project" value="UniProtKB-KW"/>
</dbReference>
<dbReference type="Pfam" id="PF07859">
    <property type="entry name" value="Abhydrolase_3"/>
    <property type="match status" value="1"/>
</dbReference>
<reference evidence="4" key="1">
    <citation type="submission" date="2020-08" db="EMBL/GenBank/DDBJ databases">
        <title>Genome public.</title>
        <authorList>
            <person name="Liu C."/>
            <person name="Sun Q."/>
        </authorList>
    </citation>
    <scope>NUCLEOTIDE SEQUENCE</scope>
    <source>
        <strain evidence="4">NSJ-40</strain>
    </source>
</reference>
<evidence type="ECO:0000256" key="1">
    <source>
        <dbReference type="ARBA" id="ARBA00010515"/>
    </source>
</evidence>
<comment type="caution">
    <text evidence="4">The sequence shown here is derived from an EMBL/GenBank/DDBJ whole genome shotgun (WGS) entry which is preliminary data.</text>
</comment>
<dbReference type="EMBL" id="JACRSN010000003">
    <property type="protein sequence ID" value="MBC8533070.1"/>
    <property type="molecule type" value="Genomic_DNA"/>
</dbReference>